<keyword evidence="2" id="KW-0521">NADP</keyword>
<evidence type="ECO:0000256" key="1">
    <source>
        <dbReference type="ARBA" id="ARBA00006484"/>
    </source>
</evidence>
<evidence type="ECO:0000256" key="2">
    <source>
        <dbReference type="ARBA" id="ARBA00022857"/>
    </source>
</evidence>
<evidence type="ECO:0000256" key="3">
    <source>
        <dbReference type="ARBA" id="ARBA00023002"/>
    </source>
</evidence>
<accession>A0A6A6QIK9</accession>
<dbReference type="GO" id="GO:0050664">
    <property type="term" value="F:oxidoreductase activity, acting on NAD(P)H, oxygen as acceptor"/>
    <property type="evidence" value="ECO:0007669"/>
    <property type="project" value="TreeGrafter"/>
</dbReference>
<dbReference type="FunFam" id="3.40.50.720:FF:000619">
    <property type="entry name" value="Oxidoreductase, short chain dehydrogenase/reductase family"/>
    <property type="match status" value="1"/>
</dbReference>
<dbReference type="PRINTS" id="PR00081">
    <property type="entry name" value="GDHRDH"/>
</dbReference>
<keyword evidence="5" id="KW-1185">Reference proteome</keyword>
<protein>
    <submittedName>
        <fullName evidence="4">Oxidoreductase</fullName>
    </submittedName>
</protein>
<evidence type="ECO:0000313" key="5">
    <source>
        <dbReference type="Proteomes" id="UP000799750"/>
    </source>
</evidence>
<dbReference type="PROSITE" id="PS00061">
    <property type="entry name" value="ADH_SHORT"/>
    <property type="match status" value="1"/>
</dbReference>
<dbReference type="CDD" id="cd05352">
    <property type="entry name" value="MDH-like_SDR_c"/>
    <property type="match status" value="1"/>
</dbReference>
<dbReference type="Proteomes" id="UP000799750">
    <property type="component" value="Unassembled WGS sequence"/>
</dbReference>
<dbReference type="Gene3D" id="3.40.50.720">
    <property type="entry name" value="NAD(P)-binding Rossmann-like Domain"/>
    <property type="match status" value="1"/>
</dbReference>
<evidence type="ECO:0000313" key="4">
    <source>
        <dbReference type="EMBL" id="KAF2491810.1"/>
    </source>
</evidence>
<dbReference type="PANTHER" id="PTHR43008:SF12">
    <property type="entry name" value="OXIDOREDUCTASE, SHORT CHAIN DEHYDROGENASE_REDUCTASE FAMILY (AFU_ORTHOLOGUE AFUA_6G13830)"/>
    <property type="match status" value="1"/>
</dbReference>
<dbReference type="AlphaFoldDB" id="A0A6A6QIK9"/>
<keyword evidence="3" id="KW-0560">Oxidoreductase</keyword>
<dbReference type="InterPro" id="IPR002347">
    <property type="entry name" value="SDR_fam"/>
</dbReference>
<comment type="similarity">
    <text evidence="1">Belongs to the short-chain dehydrogenases/reductases (SDR) family.</text>
</comment>
<name>A0A6A6QIK9_9PEZI</name>
<dbReference type="PRINTS" id="PR00080">
    <property type="entry name" value="SDRFAMILY"/>
</dbReference>
<dbReference type="SUPFAM" id="SSF51735">
    <property type="entry name" value="NAD(P)-binding Rossmann-fold domains"/>
    <property type="match status" value="1"/>
</dbReference>
<dbReference type="EMBL" id="MU004195">
    <property type="protein sequence ID" value="KAF2491810.1"/>
    <property type="molecule type" value="Genomic_DNA"/>
</dbReference>
<dbReference type="InterPro" id="IPR036291">
    <property type="entry name" value="NAD(P)-bd_dom_sf"/>
</dbReference>
<dbReference type="PANTHER" id="PTHR43008">
    <property type="entry name" value="BENZIL REDUCTASE"/>
    <property type="match status" value="1"/>
</dbReference>
<dbReference type="InterPro" id="IPR020904">
    <property type="entry name" value="Sc_DH/Rdtase_CS"/>
</dbReference>
<sequence length="263" mass="28121">MVLAKPENKHVLKAFDLTGKVAAVTGGARGIGLEVCRGLAEAGAHVALIYTASKDAGKTASDIASENNITCRAYKSDVTDAKLIEETLKQIAADFGKLDILVANAGIATHYAAEDYTPEQFSEVMKVNLDGAFYTAQAAARIFKVQGHGNIVFTASVSAILVNVPQKQSAYNASKAGLVHLAKCLSVEWVDFCRVNCVSPGFIATDMLSVHPEEWRKKWFGMIPATRLCDPYELKGAYVFCASDASSYMTGANIVIDGGYTLP</sequence>
<gene>
    <name evidence="4" type="ORF">BU16DRAFT_468288</name>
</gene>
<dbReference type="OrthoDB" id="1888931at2759"/>
<reference evidence="4" key="1">
    <citation type="journal article" date="2020" name="Stud. Mycol.">
        <title>101 Dothideomycetes genomes: a test case for predicting lifestyles and emergence of pathogens.</title>
        <authorList>
            <person name="Haridas S."/>
            <person name="Albert R."/>
            <person name="Binder M."/>
            <person name="Bloem J."/>
            <person name="Labutti K."/>
            <person name="Salamov A."/>
            <person name="Andreopoulos B."/>
            <person name="Baker S."/>
            <person name="Barry K."/>
            <person name="Bills G."/>
            <person name="Bluhm B."/>
            <person name="Cannon C."/>
            <person name="Castanera R."/>
            <person name="Culley D."/>
            <person name="Daum C."/>
            <person name="Ezra D."/>
            <person name="Gonzalez J."/>
            <person name="Henrissat B."/>
            <person name="Kuo A."/>
            <person name="Liang C."/>
            <person name="Lipzen A."/>
            <person name="Lutzoni F."/>
            <person name="Magnuson J."/>
            <person name="Mondo S."/>
            <person name="Nolan M."/>
            <person name="Ohm R."/>
            <person name="Pangilinan J."/>
            <person name="Park H.-J."/>
            <person name="Ramirez L."/>
            <person name="Alfaro M."/>
            <person name="Sun H."/>
            <person name="Tritt A."/>
            <person name="Yoshinaga Y."/>
            <person name="Zwiers L.-H."/>
            <person name="Turgeon B."/>
            <person name="Goodwin S."/>
            <person name="Spatafora J."/>
            <person name="Crous P."/>
            <person name="Grigoriev I."/>
        </authorList>
    </citation>
    <scope>NUCLEOTIDE SEQUENCE</scope>
    <source>
        <strain evidence="4">CBS 269.34</strain>
    </source>
</reference>
<dbReference type="Pfam" id="PF13561">
    <property type="entry name" value="adh_short_C2"/>
    <property type="match status" value="1"/>
</dbReference>
<organism evidence="4 5">
    <name type="scientific">Lophium mytilinum</name>
    <dbReference type="NCBI Taxonomy" id="390894"/>
    <lineage>
        <taxon>Eukaryota</taxon>
        <taxon>Fungi</taxon>
        <taxon>Dikarya</taxon>
        <taxon>Ascomycota</taxon>
        <taxon>Pezizomycotina</taxon>
        <taxon>Dothideomycetes</taxon>
        <taxon>Pleosporomycetidae</taxon>
        <taxon>Mytilinidiales</taxon>
        <taxon>Mytilinidiaceae</taxon>
        <taxon>Lophium</taxon>
    </lineage>
</organism>
<dbReference type="GO" id="GO:0016616">
    <property type="term" value="F:oxidoreductase activity, acting on the CH-OH group of donors, NAD or NADP as acceptor"/>
    <property type="evidence" value="ECO:0007669"/>
    <property type="project" value="UniProtKB-ARBA"/>
</dbReference>
<proteinExistence type="inferred from homology"/>